<dbReference type="GO" id="GO:0003924">
    <property type="term" value="F:GTPase activity"/>
    <property type="evidence" value="ECO:0007669"/>
    <property type="project" value="TreeGrafter"/>
</dbReference>
<dbReference type="Gene3D" id="3.40.50.300">
    <property type="entry name" value="P-loop containing nucleotide triphosphate hydrolases"/>
    <property type="match status" value="1"/>
</dbReference>
<keyword evidence="1" id="KW-0547">Nucleotide-binding</keyword>
<dbReference type="Gene3D" id="1.10.1580.10">
    <property type="match status" value="1"/>
</dbReference>
<dbReference type="GO" id="GO:0005525">
    <property type="term" value="F:GTP binding"/>
    <property type="evidence" value="ECO:0007669"/>
    <property type="project" value="UniProtKB-KW"/>
</dbReference>
<dbReference type="EMBL" id="KB467843">
    <property type="protein sequence ID" value="PCH35203.1"/>
    <property type="molecule type" value="Genomic_DNA"/>
</dbReference>
<dbReference type="OMA" id="IRWWREE"/>
<dbReference type="OrthoDB" id="269151at2759"/>
<evidence type="ECO:0000313" key="4">
    <source>
        <dbReference type="EMBL" id="PCH35203.1"/>
    </source>
</evidence>
<dbReference type="AlphaFoldDB" id="A0A2H3J611"/>
<feature type="domain" description="G" evidence="3">
    <location>
        <begin position="174"/>
        <end position="241"/>
    </location>
</feature>
<reference evidence="4 5" key="1">
    <citation type="journal article" date="2012" name="Science">
        <title>The Paleozoic origin of enzymatic lignin decomposition reconstructed from 31 fungal genomes.</title>
        <authorList>
            <person name="Floudas D."/>
            <person name="Binder M."/>
            <person name="Riley R."/>
            <person name="Barry K."/>
            <person name="Blanchette R.A."/>
            <person name="Henrissat B."/>
            <person name="Martinez A.T."/>
            <person name="Otillar R."/>
            <person name="Spatafora J.W."/>
            <person name="Yadav J.S."/>
            <person name="Aerts A."/>
            <person name="Benoit I."/>
            <person name="Boyd A."/>
            <person name="Carlson A."/>
            <person name="Copeland A."/>
            <person name="Coutinho P.M."/>
            <person name="de Vries R.P."/>
            <person name="Ferreira P."/>
            <person name="Findley K."/>
            <person name="Foster B."/>
            <person name="Gaskell J."/>
            <person name="Glotzer D."/>
            <person name="Gorecki P."/>
            <person name="Heitman J."/>
            <person name="Hesse C."/>
            <person name="Hori C."/>
            <person name="Igarashi K."/>
            <person name="Jurgens J.A."/>
            <person name="Kallen N."/>
            <person name="Kersten P."/>
            <person name="Kohler A."/>
            <person name="Kuees U."/>
            <person name="Kumar T.K.A."/>
            <person name="Kuo A."/>
            <person name="LaButti K."/>
            <person name="Larrondo L.F."/>
            <person name="Lindquist E."/>
            <person name="Ling A."/>
            <person name="Lombard V."/>
            <person name="Lucas S."/>
            <person name="Lundell T."/>
            <person name="Martin R."/>
            <person name="McLaughlin D.J."/>
            <person name="Morgenstern I."/>
            <person name="Morin E."/>
            <person name="Murat C."/>
            <person name="Nagy L.G."/>
            <person name="Nolan M."/>
            <person name="Ohm R.A."/>
            <person name="Patyshakuliyeva A."/>
            <person name="Rokas A."/>
            <person name="Ruiz-Duenas F.J."/>
            <person name="Sabat G."/>
            <person name="Salamov A."/>
            <person name="Samejima M."/>
            <person name="Schmutz J."/>
            <person name="Slot J.C."/>
            <person name="St John F."/>
            <person name="Stenlid J."/>
            <person name="Sun H."/>
            <person name="Sun S."/>
            <person name="Syed K."/>
            <person name="Tsang A."/>
            <person name="Wiebenga A."/>
            <person name="Young D."/>
            <person name="Pisabarro A."/>
            <person name="Eastwood D.C."/>
            <person name="Martin F."/>
            <person name="Cullen D."/>
            <person name="Grigoriev I.V."/>
            <person name="Hibbett D.S."/>
        </authorList>
    </citation>
    <scope>NUCLEOTIDE SEQUENCE [LARGE SCALE GENOMIC DNA]</scope>
    <source>
        <strain evidence="4 5">MD-104</strain>
    </source>
</reference>
<keyword evidence="2" id="KW-0342">GTP-binding</keyword>
<evidence type="ECO:0000259" key="3">
    <source>
        <dbReference type="Pfam" id="PF01926"/>
    </source>
</evidence>
<dbReference type="GO" id="GO:0032543">
    <property type="term" value="P:mitochondrial translation"/>
    <property type="evidence" value="ECO:0007669"/>
    <property type="project" value="TreeGrafter"/>
</dbReference>
<dbReference type="InterPro" id="IPR006073">
    <property type="entry name" value="GTP-bd"/>
</dbReference>
<dbReference type="InterPro" id="IPR023179">
    <property type="entry name" value="GTP-bd_ortho_bundle_sf"/>
</dbReference>
<name>A0A2H3J611_WOLCO</name>
<protein>
    <submittedName>
        <fullName evidence="4">Nucleoside triphosphate hydrolase protein</fullName>
    </submittedName>
</protein>
<proteinExistence type="predicted"/>
<dbReference type="SUPFAM" id="SSF52540">
    <property type="entry name" value="P-loop containing nucleoside triphosphate hydrolases"/>
    <property type="match status" value="2"/>
</dbReference>
<dbReference type="PANTHER" id="PTHR45782">
    <property type="entry name" value="MITOCHONDRIAL RIBOSOME-ASSOCIATED GTPASE 1"/>
    <property type="match status" value="1"/>
</dbReference>
<dbReference type="PANTHER" id="PTHR45782:SF4">
    <property type="entry name" value="MITOCHONDRIAL RIBOSOME-ASSOCIATED GTPASE 1"/>
    <property type="match status" value="1"/>
</dbReference>
<organism evidence="4 5">
    <name type="scientific">Wolfiporia cocos (strain MD-104)</name>
    <name type="common">Brown rot fungus</name>
    <dbReference type="NCBI Taxonomy" id="742152"/>
    <lineage>
        <taxon>Eukaryota</taxon>
        <taxon>Fungi</taxon>
        <taxon>Dikarya</taxon>
        <taxon>Basidiomycota</taxon>
        <taxon>Agaricomycotina</taxon>
        <taxon>Agaricomycetes</taxon>
        <taxon>Polyporales</taxon>
        <taxon>Phaeolaceae</taxon>
        <taxon>Wolfiporia</taxon>
    </lineage>
</organism>
<dbReference type="GO" id="GO:0005739">
    <property type="term" value="C:mitochondrion"/>
    <property type="evidence" value="ECO:0007669"/>
    <property type="project" value="TreeGrafter"/>
</dbReference>
<evidence type="ECO:0000313" key="5">
    <source>
        <dbReference type="Proteomes" id="UP000218811"/>
    </source>
</evidence>
<evidence type="ECO:0000256" key="1">
    <source>
        <dbReference type="ARBA" id="ARBA00022741"/>
    </source>
</evidence>
<sequence>MLTHIPFPVLPAPPSWYPGHMVQFQRQLPSVLSSTDIVLELRDARLPLTSINRNFEGALRRWRNERGYIDSPVAVHGVKTRADHLNRPPTNNGRLCERIVVFNKRDLVPEWGVEPFSRAMASRYPGQRVFFASWSRGRDIKTLIKILVQKCDIIGTVTLLDIAKTNTHMPETNVLVVGMPNVGKSTLLNALRKTGVAGSVPKALRTSAQPGHTRVLSTRLKISESPLVYSYDSPGVMLPFLGNGDRGAERGIKLALIAGIKEGLYDIEYMAAYLIYRLNVLDPVGESPRGSRVPSPAYLQVLPPSTPPMVDVNEFLDLLARKLCMMKRGGIPDQARAAVWFIRWWREEGGIVAASAPVLHAGRGTHRRGWGFDLEWSVDAAEAQASRYDEALIQQKMEACIDAFETSALEEEREGGGVSLTQEKKRQREELLAKRAARVKARLAARRGGN</sequence>
<dbReference type="Pfam" id="PF01926">
    <property type="entry name" value="MMR_HSR1"/>
    <property type="match status" value="1"/>
</dbReference>
<evidence type="ECO:0000256" key="2">
    <source>
        <dbReference type="ARBA" id="ARBA00023134"/>
    </source>
</evidence>
<gene>
    <name evidence="4" type="ORF">WOLCODRAFT_79659</name>
</gene>
<accession>A0A2H3J611</accession>
<keyword evidence="4" id="KW-0378">Hydrolase</keyword>
<dbReference type="InterPro" id="IPR027417">
    <property type="entry name" value="P-loop_NTPase"/>
</dbReference>
<dbReference type="STRING" id="742152.A0A2H3J611"/>
<keyword evidence="5" id="KW-1185">Reference proteome</keyword>
<dbReference type="Proteomes" id="UP000218811">
    <property type="component" value="Unassembled WGS sequence"/>
</dbReference>